<reference evidence="1" key="1">
    <citation type="submission" date="2014-11" db="EMBL/GenBank/DDBJ databases">
        <authorList>
            <person name="Zhu J."/>
            <person name="Qi W."/>
            <person name="Song R."/>
        </authorList>
    </citation>
    <scope>NUCLEOTIDE SEQUENCE</scope>
</reference>
<accession>A0A1B1T9P7</accession>
<proteinExistence type="predicted"/>
<evidence type="ECO:0000313" key="1">
    <source>
        <dbReference type="EMBL" id="ANV79008.1"/>
    </source>
</evidence>
<sequence>MMIVMVSMAGCQEAEPSRTIVSLQIDSDGENNWIYVYTIPRINMGNLSIKIGEDNQTHSSVFSHQVHISNGEIFNITDSEGYFPLTVSADLKNTHWEFICKISITASESDEGLFLADVLIDDDGEEVVKVWQLPYNLPLEFKP</sequence>
<dbReference type="AlphaFoldDB" id="A0A1B1T9P7"/>
<reference evidence="1" key="2">
    <citation type="journal article" date="2015" name="ISME J.">
        <title>A new class of marine Euryarchaeota group II from the Mediterranean deep chlorophyll maximum.</title>
        <authorList>
            <person name="Martin-Cuadrado A.B."/>
            <person name="Garcia-Heredia I."/>
            <person name="Molto A.G."/>
            <person name="Lopez-Ubeda R."/>
            <person name="Kimes N."/>
            <person name="Lopez-Garcia P."/>
            <person name="Moreira D."/>
            <person name="Rodriguez-Valera F."/>
        </authorList>
    </citation>
    <scope>NUCLEOTIDE SEQUENCE</scope>
</reference>
<dbReference type="EMBL" id="KP211810">
    <property type="protein sequence ID" value="ANV79008.1"/>
    <property type="molecule type" value="Genomic_DNA"/>
</dbReference>
<protein>
    <submittedName>
        <fullName evidence="1">Uncharacterized protein</fullName>
    </submittedName>
</protein>
<name>A0A1B1T9P7_9ARCH</name>
<organism evidence="1">
    <name type="scientific">uncultured Poseidoniia archaeon</name>
    <dbReference type="NCBI Taxonomy" id="1697135"/>
    <lineage>
        <taxon>Archaea</taxon>
        <taxon>Methanobacteriati</taxon>
        <taxon>Thermoplasmatota</taxon>
        <taxon>Candidatus Poseidoniia</taxon>
        <taxon>environmental samples</taxon>
    </lineage>
</organism>